<dbReference type="PROSITE" id="PS51286">
    <property type="entry name" value="RAP"/>
    <property type="match status" value="1"/>
</dbReference>
<keyword evidence="3" id="KW-1185">Reference proteome</keyword>
<dbReference type="InterPro" id="IPR013584">
    <property type="entry name" value="RAP"/>
</dbReference>
<dbReference type="PhylomeDB" id="A0A0G4EFH4"/>
<protein>
    <recommendedName>
        <fullName evidence="1">RAP domain-containing protein</fullName>
    </recommendedName>
</protein>
<dbReference type="Gene3D" id="3.40.960.10">
    <property type="entry name" value="VSR Endonuclease"/>
    <property type="match status" value="1"/>
</dbReference>
<dbReference type="Pfam" id="PF08373">
    <property type="entry name" value="RAP"/>
    <property type="match status" value="1"/>
</dbReference>
<evidence type="ECO:0000259" key="1">
    <source>
        <dbReference type="PROSITE" id="PS51286"/>
    </source>
</evidence>
<accession>A0A0G4EFH4</accession>
<name>A0A0G4EFH4_VITBC</name>
<evidence type="ECO:0000313" key="2">
    <source>
        <dbReference type="EMBL" id="CEL94482.1"/>
    </source>
</evidence>
<dbReference type="AlphaFoldDB" id="A0A0G4EFH4"/>
<dbReference type="SUPFAM" id="SSF52980">
    <property type="entry name" value="Restriction endonuclease-like"/>
    <property type="match status" value="1"/>
</dbReference>
<sequence length="458" mass="53091">MRSDPSYRSCEDFVAGHFFELSPSEVVEVFRRFVESDTEFLPLVLLWRVKRILPHLTGTELMRLVEAAVRLPYREHDSKSEDIFTMVIPFLIPRLPSLALWELNTVAWAYGRVRVRHLPLFQGISEAILLALQREGTVMRSEGAVLKFFTACGQLHMRLVREMDRLLTLLMGPLQRSQSFTATSFFAQFCTKMDFENHPFFLAALDKLTDFPSLAEHCPVLSIQQVAFGQILMPLTFRPHIHSQLKDRLLASLLEHLAVTFPLERPLTHTELEEKKPPADRLSPHLLRQLQTVEMAVRLERPFVMAKLSQSARQYLLMIQQSAVEKLELTRVSSKQHYQVELALKDLELPYAMEVLHTPYEIDVVLRGKLGYKMIEVDGPLHFVNDTHAYHIKTQLKHRLLAKLGWQVYHIAWDDWPDRTHNRQEALRRLLFGSSPPPAELSYYTPLFVDLREAELPA</sequence>
<dbReference type="SMART" id="SM00952">
    <property type="entry name" value="RAP"/>
    <property type="match status" value="1"/>
</dbReference>
<reference evidence="2 3" key="1">
    <citation type="submission" date="2014-11" db="EMBL/GenBank/DDBJ databases">
        <authorList>
            <person name="Zhu J."/>
            <person name="Qi W."/>
            <person name="Song R."/>
        </authorList>
    </citation>
    <scope>NUCLEOTIDE SEQUENCE [LARGE SCALE GENOMIC DNA]</scope>
</reference>
<evidence type="ECO:0000313" key="3">
    <source>
        <dbReference type="Proteomes" id="UP000041254"/>
    </source>
</evidence>
<dbReference type="InterPro" id="IPR011335">
    <property type="entry name" value="Restrct_endonuc-II-like"/>
</dbReference>
<feature type="domain" description="RAP" evidence="1">
    <location>
        <begin position="375"/>
        <end position="429"/>
    </location>
</feature>
<dbReference type="OMA" id="THAYHIK"/>
<dbReference type="GO" id="GO:0006281">
    <property type="term" value="P:DNA repair"/>
    <property type="evidence" value="ECO:0007669"/>
    <property type="project" value="UniProtKB-ARBA"/>
</dbReference>
<dbReference type="InParanoid" id="A0A0G4EFH4"/>
<proteinExistence type="predicted"/>
<gene>
    <name evidence="2" type="ORF">Vbra_11573</name>
</gene>
<dbReference type="Proteomes" id="UP000041254">
    <property type="component" value="Unassembled WGS sequence"/>
</dbReference>
<dbReference type="EMBL" id="CDMY01000220">
    <property type="protein sequence ID" value="CEL94482.1"/>
    <property type="molecule type" value="Genomic_DNA"/>
</dbReference>
<organism evidence="2 3">
    <name type="scientific">Vitrella brassicaformis (strain CCMP3155)</name>
    <dbReference type="NCBI Taxonomy" id="1169540"/>
    <lineage>
        <taxon>Eukaryota</taxon>
        <taxon>Sar</taxon>
        <taxon>Alveolata</taxon>
        <taxon>Colpodellida</taxon>
        <taxon>Vitrellaceae</taxon>
        <taxon>Vitrella</taxon>
    </lineage>
</organism>
<dbReference type="OrthoDB" id="413408at2759"/>
<dbReference type="VEuPathDB" id="CryptoDB:Vbra_11573"/>